<name>A0A0C2WJB6_AMAMK</name>
<dbReference type="EMBL" id="KN818282">
    <property type="protein sequence ID" value="KIL61612.1"/>
    <property type="molecule type" value="Genomic_DNA"/>
</dbReference>
<proteinExistence type="predicted"/>
<reference evidence="1 2" key="1">
    <citation type="submission" date="2014-04" db="EMBL/GenBank/DDBJ databases">
        <title>Evolutionary Origins and Diversification of the Mycorrhizal Mutualists.</title>
        <authorList>
            <consortium name="DOE Joint Genome Institute"/>
            <consortium name="Mycorrhizal Genomics Consortium"/>
            <person name="Kohler A."/>
            <person name="Kuo A."/>
            <person name="Nagy L.G."/>
            <person name="Floudas D."/>
            <person name="Copeland A."/>
            <person name="Barry K.W."/>
            <person name="Cichocki N."/>
            <person name="Veneault-Fourrey C."/>
            <person name="LaButti K."/>
            <person name="Lindquist E.A."/>
            <person name="Lipzen A."/>
            <person name="Lundell T."/>
            <person name="Morin E."/>
            <person name="Murat C."/>
            <person name="Riley R."/>
            <person name="Ohm R."/>
            <person name="Sun H."/>
            <person name="Tunlid A."/>
            <person name="Henrissat B."/>
            <person name="Grigoriev I.V."/>
            <person name="Hibbett D.S."/>
            <person name="Martin F."/>
        </authorList>
    </citation>
    <scope>NUCLEOTIDE SEQUENCE [LARGE SCALE GENOMIC DNA]</scope>
    <source>
        <strain evidence="1 2">Koide BX008</strain>
    </source>
</reference>
<dbReference type="HOGENOM" id="CLU_2454246_0_0_1"/>
<dbReference type="Proteomes" id="UP000054549">
    <property type="component" value="Unassembled WGS sequence"/>
</dbReference>
<protein>
    <submittedName>
        <fullName evidence="1">Uncharacterized protein</fullName>
    </submittedName>
</protein>
<keyword evidence="2" id="KW-1185">Reference proteome</keyword>
<accession>A0A0C2WJB6</accession>
<sequence>MKVAPQHESDFAQRACHLVPLLHLCKQRLLAIAQAISAVSHPIPILHLHCYLNSTSLASSASPTVDSSSDKETALILRKKILSEGSFEE</sequence>
<evidence type="ECO:0000313" key="1">
    <source>
        <dbReference type="EMBL" id="KIL61612.1"/>
    </source>
</evidence>
<dbReference type="InParanoid" id="A0A0C2WJB6"/>
<dbReference type="AlphaFoldDB" id="A0A0C2WJB6"/>
<gene>
    <name evidence="1" type="ORF">M378DRAFT_166737</name>
</gene>
<organism evidence="1 2">
    <name type="scientific">Amanita muscaria (strain Koide BX008)</name>
    <dbReference type="NCBI Taxonomy" id="946122"/>
    <lineage>
        <taxon>Eukaryota</taxon>
        <taxon>Fungi</taxon>
        <taxon>Dikarya</taxon>
        <taxon>Basidiomycota</taxon>
        <taxon>Agaricomycotina</taxon>
        <taxon>Agaricomycetes</taxon>
        <taxon>Agaricomycetidae</taxon>
        <taxon>Agaricales</taxon>
        <taxon>Pluteineae</taxon>
        <taxon>Amanitaceae</taxon>
        <taxon>Amanita</taxon>
    </lineage>
</organism>
<evidence type="ECO:0000313" key="2">
    <source>
        <dbReference type="Proteomes" id="UP000054549"/>
    </source>
</evidence>